<dbReference type="EMBL" id="JABCRI010000017">
    <property type="protein sequence ID" value="KAF8391325.1"/>
    <property type="molecule type" value="Genomic_DNA"/>
</dbReference>
<sequence length="382" mass="43398">MLHFSTPLLHQKNSSEHTPLHVAAWNGRIAVINLLIKYAKITTTHKPLWRMENWENNTALHEALRNSYRKVAVLLLDLDPAMASSVNRVGESPLYLAAEACLYGVLCKIINPKSFNLDGSFGRNLLHAAIFARSVVITRILARTRPELINFGDNSGKTALHYAAAAGTANTNKNVRILLMKDTTSAYVQDIDARKSWKKAIIGGNSIRRSSEDDNHIKIPDVVEILSLDSHYAQDNSSDLDELEHNHLILRNLLFRSASGMLRPHREIHVNHKTTPPFCHWNLEELASLHTLPLTECTDFKREDYLGYDNKRGAGPRCDEPFRLGECSIFKFRLWHNTKKMSQVTMSLGFTDGRSRQIQVRVPQMQNFTFAGFQLSSNRLQY</sequence>
<dbReference type="PANTHER" id="PTHR24121">
    <property type="entry name" value="NO MECHANORECEPTOR POTENTIAL C, ISOFORM D-RELATED"/>
    <property type="match status" value="1"/>
</dbReference>
<comment type="caution">
    <text evidence="3">The sequence shown here is derived from an EMBL/GenBank/DDBJ whole genome shotgun (WGS) entry which is preliminary data.</text>
</comment>
<feature type="domain" description="25S rRNA (uridine-N(3))-methyltransferase BMT5-like" evidence="2">
    <location>
        <begin position="242"/>
        <end position="312"/>
    </location>
</feature>
<dbReference type="AlphaFoldDB" id="A0A834YNJ2"/>
<keyword evidence="4" id="KW-1185">Reference proteome</keyword>
<dbReference type="Pfam" id="PF10354">
    <property type="entry name" value="BMT5-like"/>
    <property type="match status" value="1"/>
</dbReference>
<evidence type="ECO:0000259" key="2">
    <source>
        <dbReference type="Pfam" id="PF10354"/>
    </source>
</evidence>
<dbReference type="PROSITE" id="PS50088">
    <property type="entry name" value="ANK_REPEAT"/>
    <property type="match status" value="1"/>
</dbReference>
<dbReference type="SMART" id="SM00248">
    <property type="entry name" value="ANK"/>
    <property type="match status" value="5"/>
</dbReference>
<evidence type="ECO:0000313" key="4">
    <source>
        <dbReference type="Proteomes" id="UP000655225"/>
    </source>
</evidence>
<dbReference type="PANTHER" id="PTHR24121:SF22">
    <property type="entry name" value="PROTEIN ACCELERATED CELL DEATH 6-LIKE"/>
    <property type="match status" value="1"/>
</dbReference>
<dbReference type="Pfam" id="PF00023">
    <property type="entry name" value="Ank"/>
    <property type="match status" value="1"/>
</dbReference>
<protein>
    <recommendedName>
        <fullName evidence="2">25S rRNA (uridine-N(3))-methyltransferase BMT5-like domain-containing protein</fullName>
    </recommendedName>
</protein>
<dbReference type="Pfam" id="PF12796">
    <property type="entry name" value="Ank_2"/>
    <property type="match status" value="1"/>
</dbReference>
<organism evidence="3 4">
    <name type="scientific">Tetracentron sinense</name>
    <name type="common">Spur-leaf</name>
    <dbReference type="NCBI Taxonomy" id="13715"/>
    <lineage>
        <taxon>Eukaryota</taxon>
        <taxon>Viridiplantae</taxon>
        <taxon>Streptophyta</taxon>
        <taxon>Embryophyta</taxon>
        <taxon>Tracheophyta</taxon>
        <taxon>Spermatophyta</taxon>
        <taxon>Magnoliopsida</taxon>
        <taxon>Trochodendrales</taxon>
        <taxon>Trochodendraceae</taxon>
        <taxon>Tetracentron</taxon>
    </lineage>
</organism>
<dbReference type="InterPro" id="IPR036770">
    <property type="entry name" value="Ankyrin_rpt-contain_sf"/>
</dbReference>
<dbReference type="InterPro" id="IPR002110">
    <property type="entry name" value="Ankyrin_rpt"/>
</dbReference>
<dbReference type="Gene3D" id="1.25.40.20">
    <property type="entry name" value="Ankyrin repeat-containing domain"/>
    <property type="match status" value="2"/>
</dbReference>
<gene>
    <name evidence="3" type="ORF">HHK36_023629</name>
</gene>
<dbReference type="Proteomes" id="UP000655225">
    <property type="component" value="Unassembled WGS sequence"/>
</dbReference>
<dbReference type="GO" id="GO:0070042">
    <property type="term" value="F:rRNA (uridine-N3-)-methyltransferase activity"/>
    <property type="evidence" value="ECO:0007669"/>
    <property type="project" value="InterPro"/>
</dbReference>
<feature type="repeat" description="ANK" evidence="1">
    <location>
        <begin position="15"/>
        <end position="37"/>
    </location>
</feature>
<dbReference type="GO" id="GO:0070475">
    <property type="term" value="P:rRNA base methylation"/>
    <property type="evidence" value="ECO:0007669"/>
    <property type="project" value="InterPro"/>
</dbReference>
<reference evidence="3 4" key="1">
    <citation type="submission" date="2020-04" db="EMBL/GenBank/DDBJ databases">
        <title>Plant Genome Project.</title>
        <authorList>
            <person name="Zhang R.-G."/>
        </authorList>
    </citation>
    <scope>NUCLEOTIDE SEQUENCE [LARGE SCALE GENOMIC DNA]</scope>
    <source>
        <strain evidence="3">YNK0</strain>
        <tissue evidence="3">Leaf</tissue>
    </source>
</reference>
<keyword evidence="1" id="KW-0040">ANK repeat</keyword>
<dbReference type="InterPro" id="IPR019446">
    <property type="entry name" value="BMT5-like"/>
</dbReference>
<dbReference type="PROSITE" id="PS50297">
    <property type="entry name" value="ANK_REP_REGION"/>
    <property type="match status" value="1"/>
</dbReference>
<accession>A0A834YNJ2</accession>
<name>A0A834YNJ2_TETSI</name>
<evidence type="ECO:0000313" key="3">
    <source>
        <dbReference type="EMBL" id="KAF8391325.1"/>
    </source>
</evidence>
<dbReference type="SUPFAM" id="SSF48403">
    <property type="entry name" value="Ankyrin repeat"/>
    <property type="match status" value="1"/>
</dbReference>
<evidence type="ECO:0000256" key="1">
    <source>
        <dbReference type="PROSITE-ProRule" id="PRU00023"/>
    </source>
</evidence>
<dbReference type="OrthoDB" id="1847170at2759"/>
<proteinExistence type="predicted"/>